<reference evidence="1" key="1">
    <citation type="submission" date="2022-01" db="EMBL/GenBank/DDBJ databases">
        <authorList>
            <person name="King R."/>
        </authorList>
    </citation>
    <scope>NUCLEOTIDE SEQUENCE</scope>
</reference>
<dbReference type="AlphaFoldDB" id="A0A9P0MRN9"/>
<evidence type="ECO:0000313" key="1">
    <source>
        <dbReference type="EMBL" id="CAH1400661.1"/>
    </source>
</evidence>
<dbReference type="OrthoDB" id="6627769at2759"/>
<dbReference type="Proteomes" id="UP001152798">
    <property type="component" value="Chromosome 4"/>
</dbReference>
<protein>
    <submittedName>
        <fullName evidence="1">Uncharacterized protein</fullName>
    </submittedName>
</protein>
<accession>A0A9P0MRN9</accession>
<proteinExistence type="predicted"/>
<sequence>MWSTRWYGVFAQQCEGFPQDVLGRIYNNGSYRAEILIIALGAKKAKLIDIEIPNDNNISTTVGEKLRKYQELPIELKVVLFGKRIGHTNNNINQWSDPYVNGGRPHIVLIESNMKTAEIIDIAVPNDGITNPVCAEIKSEISNSCSGVKRSVQTEQSDRKGFSDL</sequence>
<keyword evidence="2" id="KW-1185">Reference proteome</keyword>
<name>A0A9P0MRN9_NEZVI</name>
<evidence type="ECO:0000313" key="2">
    <source>
        <dbReference type="Proteomes" id="UP001152798"/>
    </source>
</evidence>
<organism evidence="1 2">
    <name type="scientific">Nezara viridula</name>
    <name type="common">Southern green stink bug</name>
    <name type="synonym">Cimex viridulus</name>
    <dbReference type="NCBI Taxonomy" id="85310"/>
    <lineage>
        <taxon>Eukaryota</taxon>
        <taxon>Metazoa</taxon>
        <taxon>Ecdysozoa</taxon>
        <taxon>Arthropoda</taxon>
        <taxon>Hexapoda</taxon>
        <taxon>Insecta</taxon>
        <taxon>Pterygota</taxon>
        <taxon>Neoptera</taxon>
        <taxon>Paraneoptera</taxon>
        <taxon>Hemiptera</taxon>
        <taxon>Heteroptera</taxon>
        <taxon>Panheteroptera</taxon>
        <taxon>Pentatomomorpha</taxon>
        <taxon>Pentatomoidea</taxon>
        <taxon>Pentatomidae</taxon>
        <taxon>Pentatominae</taxon>
        <taxon>Nezara</taxon>
    </lineage>
</organism>
<gene>
    <name evidence="1" type="ORF">NEZAVI_LOCUS9850</name>
</gene>
<dbReference type="EMBL" id="OV725080">
    <property type="protein sequence ID" value="CAH1400661.1"/>
    <property type="molecule type" value="Genomic_DNA"/>
</dbReference>